<dbReference type="RefSeq" id="WP_023052775.1">
    <property type="nucleotide sequence ID" value="NZ_AWXA01000007.1"/>
</dbReference>
<name>U7USK9_9FIRM</name>
<comment type="caution">
    <text evidence="1">The sequence shown here is derived from an EMBL/GenBank/DDBJ whole genome shotgun (WGS) entry which is preliminary data.</text>
</comment>
<dbReference type="EMBL" id="AWXA01000007">
    <property type="protein sequence ID" value="ERT61879.1"/>
    <property type="molecule type" value="Genomic_DNA"/>
</dbReference>
<dbReference type="OrthoDB" id="1634422at2"/>
<sequence>MDMKQPNMMTVREVAKTGLLSEHALRIMLKAGKLPAIYIGKKALINYDKLCEQLSALGEDAENQSDSIWY</sequence>
<organism evidence="1 2">
    <name type="scientific">Megasphaera vaginalis</name>
    <name type="common">ex Srinivasan et al. 2021</name>
    <dbReference type="NCBI Taxonomy" id="1111454"/>
    <lineage>
        <taxon>Bacteria</taxon>
        <taxon>Bacillati</taxon>
        <taxon>Bacillota</taxon>
        <taxon>Negativicutes</taxon>
        <taxon>Veillonellales</taxon>
        <taxon>Veillonellaceae</taxon>
        <taxon>Megasphaera</taxon>
    </lineage>
</organism>
<accession>U7USK9</accession>
<dbReference type="STRING" id="1111454.HMPREF1250_2059"/>
<protein>
    <submittedName>
        <fullName evidence="1">DNA binding domain protein, excisionase family</fullName>
    </submittedName>
</protein>
<evidence type="ECO:0000313" key="1">
    <source>
        <dbReference type="EMBL" id="ERT61879.1"/>
    </source>
</evidence>
<proteinExistence type="predicted"/>
<dbReference type="AlphaFoldDB" id="U7USK9"/>
<evidence type="ECO:0000313" key="2">
    <source>
        <dbReference type="Proteomes" id="UP000017090"/>
    </source>
</evidence>
<reference evidence="1 2" key="1">
    <citation type="submission" date="2013-09" db="EMBL/GenBank/DDBJ databases">
        <authorList>
            <person name="Durkin A.S."/>
            <person name="Haft D.R."/>
            <person name="McCorrison J."/>
            <person name="Torralba M."/>
            <person name="Gillis M."/>
            <person name="Haft D.H."/>
            <person name="Methe B."/>
            <person name="Sutton G."/>
            <person name="Nelson K.E."/>
        </authorList>
    </citation>
    <scope>NUCLEOTIDE SEQUENCE [LARGE SCALE GENOMIC DNA]</scope>
    <source>
        <strain evidence="1 2">BV3C16-1</strain>
    </source>
</reference>
<dbReference type="Proteomes" id="UP000017090">
    <property type="component" value="Unassembled WGS sequence"/>
</dbReference>
<dbReference type="PATRIC" id="fig|1111454.3.peg.391"/>
<keyword evidence="2" id="KW-1185">Reference proteome</keyword>
<gene>
    <name evidence="1" type="ORF">HMPREF1250_2059</name>
</gene>